<comment type="caution">
    <text evidence="1">The sequence shown here is derived from an EMBL/GenBank/DDBJ whole genome shotgun (WGS) entry which is preliminary data.</text>
</comment>
<dbReference type="EMBL" id="MU277292">
    <property type="protein sequence ID" value="KAI0055426.1"/>
    <property type="molecule type" value="Genomic_DNA"/>
</dbReference>
<dbReference type="Proteomes" id="UP000814140">
    <property type="component" value="Unassembled WGS sequence"/>
</dbReference>
<evidence type="ECO:0000313" key="2">
    <source>
        <dbReference type="Proteomes" id="UP000814140"/>
    </source>
</evidence>
<protein>
    <submittedName>
        <fullName evidence="1">Uncharacterized protein</fullName>
    </submittedName>
</protein>
<accession>A0ACB8SI15</accession>
<evidence type="ECO:0000313" key="1">
    <source>
        <dbReference type="EMBL" id="KAI0055426.1"/>
    </source>
</evidence>
<reference evidence="1" key="2">
    <citation type="journal article" date="2022" name="New Phytol.">
        <title>Evolutionary transition to the ectomycorrhizal habit in the genomes of a hyperdiverse lineage of mushroom-forming fungi.</title>
        <authorList>
            <person name="Looney B."/>
            <person name="Miyauchi S."/>
            <person name="Morin E."/>
            <person name="Drula E."/>
            <person name="Courty P.E."/>
            <person name="Kohler A."/>
            <person name="Kuo A."/>
            <person name="LaButti K."/>
            <person name="Pangilinan J."/>
            <person name="Lipzen A."/>
            <person name="Riley R."/>
            <person name="Andreopoulos W."/>
            <person name="He G."/>
            <person name="Johnson J."/>
            <person name="Nolan M."/>
            <person name="Tritt A."/>
            <person name="Barry K.W."/>
            <person name="Grigoriev I.V."/>
            <person name="Nagy L.G."/>
            <person name="Hibbett D."/>
            <person name="Henrissat B."/>
            <person name="Matheny P.B."/>
            <person name="Labbe J."/>
            <person name="Martin F.M."/>
        </authorList>
    </citation>
    <scope>NUCLEOTIDE SEQUENCE</scope>
    <source>
        <strain evidence="1">HHB10654</strain>
    </source>
</reference>
<sequence>MSTIYENNAGPSRSPRCSEDGDDEEDEDSLGEENDVQSYPSQRAKTQAASPPPISSPPDGPRSGDSHVSHRAERDEQLKARSAYRDGSSPADRFRRTVHRVMAMHRTSRAMTLGSVGAEPGIDPRRFSSQQTYGNIRQKCLIEVTDYSPLRMGSLRMTNGEFLNFLEDEKSYTRAPWVKVRWINVGGISWDVMSAIALKYDMHPLALEDVLHQRGQARSKADYYPQHLFLRILSHMVGAAPEEVPAALVPGSTPATWSTGRTFTNSRRPTTAWARSSQSGGEDDEDNKYNDDDTTQSTASFNPAVGVHRSSSLLTKRRRAAAVATLEQLKKEDRVHVRVQPVCMLLYRDGTVITFHPDSTLEFSAPIAARLRQRDTSLRTSADASLLVESLLDLVVDRALEVIDEYQAKLHELERSVLIRRKLKTVRSLHIMSGDLTLYKRTLSPIKTLLYGLRRYDEDRCVALLDPEKDRGTKVVGFMSARSKVYLADVIDHMDLVLSNVNMFAAMTENLINYSFNMASRDTNLVMRRLTTISVICLPLTFLTGYCGMNFTRQWTIRPLDHSDVIFWIIALPMLAILIPIFLYKDAIRTVQYIKSRMVAHTVQKVMFCR</sequence>
<gene>
    <name evidence="1" type="ORF">BV25DRAFT_1815607</name>
</gene>
<organism evidence="1 2">
    <name type="scientific">Artomyces pyxidatus</name>
    <dbReference type="NCBI Taxonomy" id="48021"/>
    <lineage>
        <taxon>Eukaryota</taxon>
        <taxon>Fungi</taxon>
        <taxon>Dikarya</taxon>
        <taxon>Basidiomycota</taxon>
        <taxon>Agaricomycotina</taxon>
        <taxon>Agaricomycetes</taxon>
        <taxon>Russulales</taxon>
        <taxon>Auriscalpiaceae</taxon>
        <taxon>Artomyces</taxon>
    </lineage>
</organism>
<proteinExistence type="predicted"/>
<keyword evidence="2" id="KW-1185">Reference proteome</keyword>
<name>A0ACB8SI15_9AGAM</name>
<reference evidence="1" key="1">
    <citation type="submission" date="2021-03" db="EMBL/GenBank/DDBJ databases">
        <authorList>
            <consortium name="DOE Joint Genome Institute"/>
            <person name="Ahrendt S."/>
            <person name="Looney B.P."/>
            <person name="Miyauchi S."/>
            <person name="Morin E."/>
            <person name="Drula E."/>
            <person name="Courty P.E."/>
            <person name="Chicoki N."/>
            <person name="Fauchery L."/>
            <person name="Kohler A."/>
            <person name="Kuo A."/>
            <person name="Labutti K."/>
            <person name="Pangilinan J."/>
            <person name="Lipzen A."/>
            <person name="Riley R."/>
            <person name="Andreopoulos W."/>
            <person name="He G."/>
            <person name="Johnson J."/>
            <person name="Barry K.W."/>
            <person name="Grigoriev I.V."/>
            <person name="Nagy L."/>
            <person name="Hibbett D."/>
            <person name="Henrissat B."/>
            <person name="Matheny P.B."/>
            <person name="Labbe J."/>
            <person name="Martin F."/>
        </authorList>
    </citation>
    <scope>NUCLEOTIDE SEQUENCE</scope>
    <source>
        <strain evidence="1">HHB10654</strain>
    </source>
</reference>